<feature type="binding site" evidence="6">
    <location>
        <begin position="156"/>
        <end position="158"/>
    </location>
    <ligand>
        <name>ATP</name>
        <dbReference type="ChEBI" id="CHEBI:30616"/>
    </ligand>
</feature>
<dbReference type="GO" id="GO:0008360">
    <property type="term" value="P:regulation of cell shape"/>
    <property type="evidence" value="ECO:0007669"/>
    <property type="project" value="UniProtKB-UniRule"/>
</dbReference>
<keyword evidence="2 6" id="KW-0547">Nucleotide-binding</keyword>
<comment type="subunit">
    <text evidence="6">Forms polymers.</text>
</comment>
<dbReference type="EMBL" id="MEVI01000002">
    <property type="protein sequence ID" value="OGC55576.1"/>
    <property type="molecule type" value="Genomic_DNA"/>
</dbReference>
<dbReference type="InterPro" id="IPR004753">
    <property type="entry name" value="MreB"/>
</dbReference>
<evidence type="ECO:0000256" key="5">
    <source>
        <dbReference type="ARBA" id="ARBA00023458"/>
    </source>
</evidence>
<evidence type="ECO:0000256" key="1">
    <source>
        <dbReference type="ARBA" id="ARBA00022490"/>
    </source>
</evidence>
<dbReference type="InterPro" id="IPR043129">
    <property type="entry name" value="ATPase_NBD"/>
</dbReference>
<keyword evidence="4 6" id="KW-0133">Cell shape</keyword>
<comment type="caution">
    <text evidence="7">The sequence shown here is derived from an EMBL/GenBank/DDBJ whole genome shotgun (WGS) entry which is preliminary data.</text>
</comment>
<comment type="similarity">
    <text evidence="5 6">Belongs to the FtsA/MreB family.</text>
</comment>
<protein>
    <recommendedName>
        <fullName evidence="6">Cell shape-determining protein MreB</fullName>
    </recommendedName>
</protein>
<comment type="function">
    <text evidence="6">Forms membrane-associated dynamic filaments that are essential for cell shape determination. Acts by regulating cell wall synthesis and cell elongation, and thus cell shape. A feedback loop between cell geometry and MreB localization may maintain elongated cell shape by targeting cell wall growth to regions of negative cell wall curvature.</text>
</comment>
<comment type="caution">
    <text evidence="6">Lacks conserved residue(s) required for the propagation of feature annotation.</text>
</comment>
<evidence type="ECO:0000256" key="3">
    <source>
        <dbReference type="ARBA" id="ARBA00022840"/>
    </source>
</evidence>
<gene>
    <name evidence="6" type="primary">mreB</name>
    <name evidence="7" type="ORF">A3A78_01325</name>
</gene>
<organism evidence="7 8">
    <name type="scientific">candidate division WWE3 bacterium RIFCSPLOWO2_01_FULL_41_18</name>
    <dbReference type="NCBI Taxonomy" id="1802625"/>
    <lineage>
        <taxon>Bacteria</taxon>
        <taxon>Katanobacteria</taxon>
    </lineage>
</organism>
<feature type="binding site" evidence="6">
    <location>
        <begin position="204"/>
        <end position="207"/>
    </location>
    <ligand>
        <name>ATP</name>
        <dbReference type="ChEBI" id="CHEBI:30616"/>
    </ligand>
</feature>
<reference evidence="7 8" key="1">
    <citation type="journal article" date="2016" name="Nat. Commun.">
        <title>Thousands of microbial genomes shed light on interconnected biogeochemical processes in an aquifer system.</title>
        <authorList>
            <person name="Anantharaman K."/>
            <person name="Brown C.T."/>
            <person name="Hug L.A."/>
            <person name="Sharon I."/>
            <person name="Castelle C.J."/>
            <person name="Probst A.J."/>
            <person name="Thomas B.C."/>
            <person name="Singh A."/>
            <person name="Wilkins M.J."/>
            <person name="Karaoz U."/>
            <person name="Brodie E.L."/>
            <person name="Williams K.H."/>
            <person name="Hubbard S.S."/>
            <person name="Banfield J.F."/>
        </authorList>
    </citation>
    <scope>NUCLEOTIDE SEQUENCE [LARGE SCALE GENOMIC DNA]</scope>
</reference>
<dbReference type="Proteomes" id="UP000176504">
    <property type="component" value="Unassembled WGS sequence"/>
</dbReference>
<evidence type="ECO:0000256" key="4">
    <source>
        <dbReference type="ARBA" id="ARBA00022960"/>
    </source>
</evidence>
<dbReference type="PANTHER" id="PTHR42749:SF1">
    <property type="entry name" value="CELL SHAPE-DETERMINING PROTEIN MREB"/>
    <property type="match status" value="1"/>
</dbReference>
<dbReference type="PRINTS" id="PR01652">
    <property type="entry name" value="SHAPEPROTEIN"/>
</dbReference>
<dbReference type="Gene3D" id="3.30.420.40">
    <property type="match status" value="3"/>
</dbReference>
<evidence type="ECO:0000313" key="8">
    <source>
        <dbReference type="Proteomes" id="UP000176504"/>
    </source>
</evidence>
<dbReference type="GO" id="GO:0005524">
    <property type="term" value="F:ATP binding"/>
    <property type="evidence" value="ECO:0007669"/>
    <property type="project" value="UniProtKB-KW"/>
</dbReference>
<dbReference type="PANTHER" id="PTHR42749">
    <property type="entry name" value="CELL SHAPE-DETERMINING PROTEIN MREB"/>
    <property type="match status" value="1"/>
</dbReference>
<evidence type="ECO:0000313" key="7">
    <source>
        <dbReference type="EMBL" id="OGC55576.1"/>
    </source>
</evidence>
<evidence type="ECO:0000256" key="6">
    <source>
        <dbReference type="HAMAP-Rule" id="MF_02207"/>
    </source>
</evidence>
<dbReference type="CDD" id="cd10225">
    <property type="entry name" value="ASKHA_NBD_MreB-like"/>
    <property type="match status" value="1"/>
</dbReference>
<keyword evidence="3 6" id="KW-0067">ATP-binding</keyword>
<feature type="binding site" evidence="6">
    <location>
        <begin position="12"/>
        <end position="14"/>
    </location>
    <ligand>
        <name>ATP</name>
        <dbReference type="ChEBI" id="CHEBI:30616"/>
    </ligand>
</feature>
<dbReference type="AlphaFoldDB" id="A0A1F4VEA2"/>
<dbReference type="Pfam" id="PF06723">
    <property type="entry name" value="MreB_Mbl"/>
    <property type="match status" value="1"/>
</dbReference>
<proteinExistence type="inferred from homology"/>
<dbReference type="NCBIfam" id="NF010539">
    <property type="entry name" value="PRK13927.1"/>
    <property type="match status" value="1"/>
</dbReference>
<dbReference type="HAMAP" id="MF_02207">
    <property type="entry name" value="MreB"/>
    <property type="match status" value="1"/>
</dbReference>
<dbReference type="InterPro" id="IPR056546">
    <property type="entry name" value="MreB_MamK-like"/>
</dbReference>
<comment type="subcellular location">
    <subcellularLocation>
        <location evidence="6">Cytoplasm</location>
    </subcellularLocation>
    <text evidence="6">Membrane-associated.</text>
</comment>
<keyword evidence="1 6" id="KW-0963">Cytoplasm</keyword>
<name>A0A1F4VEA2_UNCKA</name>
<accession>A0A1F4VEA2</accession>
<dbReference type="SUPFAM" id="SSF53067">
    <property type="entry name" value="Actin-like ATPase domain"/>
    <property type="match status" value="2"/>
</dbReference>
<sequence length="334" mass="35274">MLNKRIAIDLGTANSVVYVLGKGIVLNEPTVVAITEDDERVVAVGNDAKEMLGKTPEGITALRPLRDGVIADYAVTEAMLKYFINKSVGGSRIFKPDVMVSVPAGVTSVEARAVLDAAYSAGARYAYLIPEPLAAAIGTGLPISEPSGNMIVNIGGGTSEIAVVSLYGIVVFGSVRVAGNKIDEAIGQHIRRKYGLIIGDKTSEDVKKTIGTAFPLDKEEFLEVKGRDSISGLPKTILVGSHEVSQAIQSPLSQIVLSIKNVLEQTPPELSSDIIDKGFVLSGGTAHLRSLDSFISQATGVPTHVADEPLLCVVRGVAQAMESMDLYGKSVMKR</sequence>
<evidence type="ECO:0000256" key="2">
    <source>
        <dbReference type="ARBA" id="ARBA00022741"/>
    </source>
</evidence>
<dbReference type="NCBIfam" id="TIGR00904">
    <property type="entry name" value="mreB"/>
    <property type="match status" value="1"/>
</dbReference>
<dbReference type="GO" id="GO:0005737">
    <property type="term" value="C:cytoplasm"/>
    <property type="evidence" value="ECO:0007669"/>
    <property type="project" value="UniProtKB-SubCell"/>
</dbReference>
<dbReference type="GO" id="GO:0000902">
    <property type="term" value="P:cell morphogenesis"/>
    <property type="evidence" value="ECO:0007669"/>
    <property type="project" value="InterPro"/>
</dbReference>